<comment type="cofactor">
    <cofactor evidence="1">
        <name>pyridoxal 5'-phosphate</name>
        <dbReference type="ChEBI" id="CHEBI:597326"/>
    </cofactor>
</comment>
<evidence type="ECO:0000256" key="4">
    <source>
        <dbReference type="ARBA" id="ARBA00041766"/>
    </source>
</evidence>
<dbReference type="EMBL" id="JH823249">
    <property type="protein sequence ID" value="EKC41182.1"/>
    <property type="molecule type" value="Genomic_DNA"/>
</dbReference>
<dbReference type="Gene3D" id="3.40.50.1100">
    <property type="match status" value="2"/>
</dbReference>
<reference evidence="7" key="1">
    <citation type="journal article" date="2012" name="Nature">
        <title>The oyster genome reveals stress adaptation and complexity of shell formation.</title>
        <authorList>
            <person name="Zhang G."/>
            <person name="Fang X."/>
            <person name="Guo X."/>
            <person name="Li L."/>
            <person name="Luo R."/>
            <person name="Xu F."/>
            <person name="Yang P."/>
            <person name="Zhang L."/>
            <person name="Wang X."/>
            <person name="Qi H."/>
            <person name="Xiong Z."/>
            <person name="Que H."/>
            <person name="Xie Y."/>
            <person name="Holland P.W."/>
            <person name="Paps J."/>
            <person name="Zhu Y."/>
            <person name="Wu F."/>
            <person name="Chen Y."/>
            <person name="Wang J."/>
            <person name="Peng C."/>
            <person name="Meng J."/>
            <person name="Yang L."/>
            <person name="Liu J."/>
            <person name="Wen B."/>
            <person name="Zhang N."/>
            <person name="Huang Z."/>
            <person name="Zhu Q."/>
            <person name="Feng Y."/>
            <person name="Mount A."/>
            <person name="Hedgecock D."/>
            <person name="Xu Z."/>
            <person name="Liu Y."/>
            <person name="Domazet-Loso T."/>
            <person name="Du Y."/>
            <person name="Sun X."/>
            <person name="Zhang S."/>
            <person name="Liu B."/>
            <person name="Cheng P."/>
            <person name="Jiang X."/>
            <person name="Li J."/>
            <person name="Fan D."/>
            <person name="Wang W."/>
            <person name="Fu W."/>
            <person name="Wang T."/>
            <person name="Wang B."/>
            <person name="Zhang J."/>
            <person name="Peng Z."/>
            <person name="Li Y."/>
            <person name="Li N."/>
            <person name="Wang J."/>
            <person name="Chen M."/>
            <person name="He Y."/>
            <person name="Tan F."/>
            <person name="Song X."/>
            <person name="Zheng Q."/>
            <person name="Huang R."/>
            <person name="Yang H."/>
            <person name="Du X."/>
            <person name="Chen L."/>
            <person name="Yang M."/>
            <person name="Gaffney P.M."/>
            <person name="Wang S."/>
            <person name="Luo L."/>
            <person name="She Z."/>
            <person name="Ming Y."/>
            <person name="Huang W."/>
            <person name="Zhang S."/>
            <person name="Huang B."/>
            <person name="Zhang Y."/>
            <person name="Qu T."/>
            <person name="Ni P."/>
            <person name="Miao G."/>
            <person name="Wang J."/>
            <person name="Wang Q."/>
            <person name="Steinberg C.E."/>
            <person name="Wang H."/>
            <person name="Li N."/>
            <person name="Qian L."/>
            <person name="Zhang G."/>
            <person name="Li Y."/>
            <person name="Yang H."/>
            <person name="Liu X."/>
            <person name="Wang J."/>
            <person name="Yin Y."/>
            <person name="Wang J."/>
        </authorList>
    </citation>
    <scope>NUCLEOTIDE SEQUENCE [LARGE SCALE GENOMIC DNA]</scope>
    <source>
        <strain evidence="7">05x7-T-G4-1.051#20</strain>
    </source>
</reference>
<dbReference type="GO" id="GO:0006565">
    <property type="term" value="P:L-serine catabolic process"/>
    <property type="evidence" value="ECO:0007669"/>
    <property type="project" value="TreeGrafter"/>
</dbReference>
<gene>
    <name evidence="7" type="ORF">CGI_10026773</name>
</gene>
<feature type="domain" description="Tryptophan synthase beta chain-like PALP" evidence="6">
    <location>
        <begin position="10"/>
        <end position="98"/>
    </location>
</feature>
<dbReference type="GO" id="GO:0004794">
    <property type="term" value="F:threonine deaminase activity"/>
    <property type="evidence" value="ECO:0007669"/>
    <property type="project" value="TreeGrafter"/>
</dbReference>
<dbReference type="InterPro" id="IPR036052">
    <property type="entry name" value="TrpB-like_PALP_sf"/>
</dbReference>
<dbReference type="SUPFAM" id="SSF53686">
    <property type="entry name" value="Tryptophan synthase beta subunit-like PLP-dependent enzymes"/>
    <property type="match status" value="2"/>
</dbReference>
<protein>
    <recommendedName>
        <fullName evidence="4">L-serine deaminase</fullName>
    </recommendedName>
    <alternativeName>
        <fullName evidence="5">L-threonine dehydratase</fullName>
    </alternativeName>
</protein>
<dbReference type="InParanoid" id="K1QWD3"/>
<evidence type="ECO:0000313" key="7">
    <source>
        <dbReference type="EMBL" id="EKC41182.1"/>
    </source>
</evidence>
<dbReference type="AlphaFoldDB" id="K1QWD3"/>
<sequence length="507" mass="55311">MANLPQEVKSGKRKLITMSAGNYGKAFAYTLDKLNLSGLCLMPLTAPSSRVALIKSLGVSVEQCPTSELTSEVNRYVQKENFIYYHSFDDARLVAGYGRDERKITAWSYGCEVAIYPSHEIQAAFSQYAAHNFPVLDPIDDASYITGCASVAMEILEDDVRPDVVVVCCGGGGLVSGIAAAIKLSGLRDCRIYAVEPEGSRTMYESFQKGEPVTMAVNSVATGLSPPYAGKLTYQCCRRYVEDVILVSDNEILKCMSRLFDIGLVAEPSGCAALAAILNNKIPDVAGKRVVAVVTGRIVTESILGPTTNVTSTSGFADTFSVPLSDNYSDPFAVSNNGKTTTSIIELQEASCDEYMFDTTARSFYMNNTCVREKPSSSTPSLGVNQVASLPLLISSVVAALVMVVFIILFFAKKCKRREFCRRKNTAMKNSAVNSGFGTQEGSEIGLLPVNDTYNELREHEKRTNDDGNQENYHHFDLTFVKDEVDPSQYDHVTKTSGPYEFVISHG</sequence>
<dbReference type="GO" id="GO:0006567">
    <property type="term" value="P:L-threonine catabolic process"/>
    <property type="evidence" value="ECO:0007669"/>
    <property type="project" value="TreeGrafter"/>
</dbReference>
<dbReference type="InterPro" id="IPR001926">
    <property type="entry name" value="TrpB-like_PALP"/>
</dbReference>
<dbReference type="InterPro" id="IPR050147">
    <property type="entry name" value="Ser/Thr_Dehydratase"/>
</dbReference>
<keyword evidence="2" id="KW-0663">Pyridoxal phosphate</keyword>
<dbReference type="HOGENOM" id="CLU_537766_0_0_1"/>
<organism evidence="7">
    <name type="scientific">Magallana gigas</name>
    <name type="common">Pacific oyster</name>
    <name type="synonym">Crassostrea gigas</name>
    <dbReference type="NCBI Taxonomy" id="29159"/>
    <lineage>
        <taxon>Eukaryota</taxon>
        <taxon>Metazoa</taxon>
        <taxon>Spiralia</taxon>
        <taxon>Lophotrochozoa</taxon>
        <taxon>Mollusca</taxon>
        <taxon>Bivalvia</taxon>
        <taxon>Autobranchia</taxon>
        <taxon>Pteriomorphia</taxon>
        <taxon>Ostreida</taxon>
        <taxon>Ostreoidea</taxon>
        <taxon>Ostreidae</taxon>
        <taxon>Magallana</taxon>
    </lineage>
</organism>
<dbReference type="PANTHER" id="PTHR48078">
    <property type="entry name" value="THREONINE DEHYDRATASE, MITOCHONDRIAL-RELATED"/>
    <property type="match status" value="1"/>
</dbReference>
<feature type="domain" description="Tryptophan synthase beta chain-like PALP" evidence="6">
    <location>
        <begin position="108"/>
        <end position="296"/>
    </location>
</feature>
<proteinExistence type="predicted"/>
<evidence type="ECO:0000256" key="1">
    <source>
        <dbReference type="ARBA" id="ARBA00001933"/>
    </source>
</evidence>
<keyword evidence="3" id="KW-0456">Lyase</keyword>
<evidence type="ECO:0000259" key="6">
    <source>
        <dbReference type="Pfam" id="PF00291"/>
    </source>
</evidence>
<accession>K1QWD3</accession>
<dbReference type="GO" id="GO:0003941">
    <property type="term" value="F:L-serine ammonia-lyase activity"/>
    <property type="evidence" value="ECO:0007669"/>
    <property type="project" value="TreeGrafter"/>
</dbReference>
<dbReference type="PANTHER" id="PTHR48078:SF14">
    <property type="entry name" value="L-SERINE AMMONIA-LYASE"/>
    <property type="match status" value="1"/>
</dbReference>
<dbReference type="GO" id="GO:0009097">
    <property type="term" value="P:isoleucine biosynthetic process"/>
    <property type="evidence" value="ECO:0007669"/>
    <property type="project" value="TreeGrafter"/>
</dbReference>
<evidence type="ECO:0000256" key="2">
    <source>
        <dbReference type="ARBA" id="ARBA00022898"/>
    </source>
</evidence>
<evidence type="ECO:0000256" key="3">
    <source>
        <dbReference type="ARBA" id="ARBA00023239"/>
    </source>
</evidence>
<evidence type="ECO:0000256" key="5">
    <source>
        <dbReference type="ARBA" id="ARBA00042605"/>
    </source>
</evidence>
<dbReference type="Pfam" id="PF00291">
    <property type="entry name" value="PALP"/>
    <property type="match status" value="2"/>
</dbReference>
<name>K1QWD3_MAGGI</name>